<evidence type="ECO:0000256" key="3">
    <source>
        <dbReference type="ARBA" id="ARBA00022917"/>
    </source>
</evidence>
<comment type="subunit">
    <text evidence="4">Component of the eukaryotic translation initiation factor 3 (eIF-3) complex.</text>
</comment>
<dbReference type="GO" id="GO:0005852">
    <property type="term" value="C:eukaryotic translation initiation factor 3 complex"/>
    <property type="evidence" value="ECO:0007669"/>
    <property type="project" value="UniProtKB-UniRule"/>
</dbReference>
<reference evidence="6" key="1">
    <citation type="submission" date="2016-06" db="UniProtKB">
        <authorList>
            <consortium name="WormBaseParasite"/>
        </authorList>
    </citation>
    <scope>IDENTIFICATION</scope>
</reference>
<evidence type="ECO:0000313" key="6">
    <source>
        <dbReference type="WBParaSite" id="SSLN_0001729101-mRNA-1"/>
    </source>
</evidence>
<dbReference type="InterPro" id="IPR016020">
    <property type="entry name" value="Transl_init_fac_sub12_N_euk"/>
</dbReference>
<dbReference type="InterPro" id="IPR036388">
    <property type="entry name" value="WH-like_DNA-bd_sf"/>
</dbReference>
<evidence type="ECO:0000256" key="1">
    <source>
        <dbReference type="ARBA" id="ARBA00022490"/>
    </source>
</evidence>
<dbReference type="GO" id="GO:0003743">
    <property type="term" value="F:translation initiation factor activity"/>
    <property type="evidence" value="ECO:0007669"/>
    <property type="project" value="UniProtKB-UniRule"/>
</dbReference>
<dbReference type="InterPro" id="IPR016024">
    <property type="entry name" value="ARM-type_fold"/>
</dbReference>
<feature type="domain" description="PCI" evidence="5">
    <location>
        <begin position="14"/>
        <end position="192"/>
    </location>
</feature>
<evidence type="ECO:0000256" key="4">
    <source>
        <dbReference type="HAMAP-Rule" id="MF_03010"/>
    </source>
</evidence>
<evidence type="ECO:0000256" key="2">
    <source>
        <dbReference type="ARBA" id="ARBA00022540"/>
    </source>
</evidence>
<dbReference type="WBParaSite" id="SSLN_0001729101-mRNA-1">
    <property type="protein sequence ID" value="SSLN_0001729101-mRNA-1"/>
    <property type="gene ID" value="SSLN_0001729101"/>
</dbReference>
<dbReference type="Gene3D" id="1.25.40.250">
    <property type="entry name" value="ARM repeat, domain 1"/>
    <property type="match status" value="1"/>
</dbReference>
<sequence length="222" mass="25132">LEKHLAWQIKESEYDFEANLAMLRMYQFAPEIFNVDAVKLILLKAIANLPSTDLTLCKYLIQTDRVRLPSKLMEEPLCTVVDLGNLLETCQFHKFWEALEENPEVAASIADWESSVRSFIAYVIDTTYQRISKSLLMSLLNISSDEELELVLKGQKWQPCPPSPEDTLAAGDQWIFITNHEASVKSTKIKEKVTFAAMASMANAFKPSVGEFFIQAIPKHAS</sequence>
<dbReference type="PANTHER" id="PTHR13022">
    <property type="entry name" value="EUKARYOTIC TRANSLATION INITIATION FACTOR 3 SUBUNIT 11"/>
    <property type="match status" value="1"/>
</dbReference>
<dbReference type="GO" id="GO:0043022">
    <property type="term" value="F:ribosome binding"/>
    <property type="evidence" value="ECO:0007669"/>
    <property type="project" value="InterPro"/>
</dbReference>
<proteinExistence type="inferred from homology"/>
<dbReference type="InterPro" id="IPR000717">
    <property type="entry name" value="PCI_dom"/>
</dbReference>
<dbReference type="HAMAP" id="MF_03010">
    <property type="entry name" value="eIF3k"/>
    <property type="match status" value="1"/>
</dbReference>
<keyword evidence="2 4" id="KW-0396">Initiation factor</keyword>
<dbReference type="InterPro" id="IPR033464">
    <property type="entry name" value="CSN8_PSD8_EIF3K"/>
</dbReference>
<dbReference type="AlphaFoldDB" id="A0A183TJK8"/>
<dbReference type="GO" id="GO:0003723">
    <property type="term" value="F:RNA binding"/>
    <property type="evidence" value="ECO:0007669"/>
    <property type="project" value="UniProtKB-UniRule"/>
</dbReference>
<dbReference type="SUPFAM" id="SSF46785">
    <property type="entry name" value="Winged helix' DNA-binding domain"/>
    <property type="match status" value="1"/>
</dbReference>
<dbReference type="SUPFAM" id="SSF48371">
    <property type="entry name" value="ARM repeat"/>
    <property type="match status" value="1"/>
</dbReference>
<dbReference type="GO" id="GO:0016282">
    <property type="term" value="C:eukaryotic 43S preinitiation complex"/>
    <property type="evidence" value="ECO:0007669"/>
    <property type="project" value="UniProtKB-UniRule"/>
</dbReference>
<dbReference type="GO" id="GO:0033290">
    <property type="term" value="C:eukaryotic 48S preinitiation complex"/>
    <property type="evidence" value="ECO:0007669"/>
    <property type="project" value="UniProtKB-UniRule"/>
</dbReference>
<dbReference type="GO" id="GO:0001732">
    <property type="term" value="P:formation of cytoplasmic translation initiation complex"/>
    <property type="evidence" value="ECO:0007669"/>
    <property type="project" value="UniProtKB-UniRule"/>
</dbReference>
<dbReference type="InterPro" id="IPR036390">
    <property type="entry name" value="WH_DNA-bd_sf"/>
</dbReference>
<dbReference type="Gene3D" id="1.10.10.10">
    <property type="entry name" value="Winged helix-like DNA-binding domain superfamily/Winged helix DNA-binding domain"/>
    <property type="match status" value="1"/>
</dbReference>
<dbReference type="PANTHER" id="PTHR13022:SF0">
    <property type="entry name" value="EUKARYOTIC TRANSLATION INITIATION FACTOR 3 SUBUNIT K"/>
    <property type="match status" value="1"/>
</dbReference>
<dbReference type="InterPro" id="IPR009374">
    <property type="entry name" value="eIF3k"/>
</dbReference>
<keyword evidence="1 4" id="KW-0963">Cytoplasm</keyword>
<keyword evidence="3 4" id="KW-0648">Protein biosynthesis</keyword>
<accession>A0A183TJK8</accession>
<comment type="similarity">
    <text evidence="4">Belongs to the eIF-3 subunit K family.</text>
</comment>
<organism evidence="6">
    <name type="scientific">Schistocephalus solidus</name>
    <name type="common">Tapeworm</name>
    <dbReference type="NCBI Taxonomy" id="70667"/>
    <lineage>
        <taxon>Eukaryota</taxon>
        <taxon>Metazoa</taxon>
        <taxon>Spiralia</taxon>
        <taxon>Lophotrochozoa</taxon>
        <taxon>Platyhelminthes</taxon>
        <taxon>Cestoda</taxon>
        <taxon>Eucestoda</taxon>
        <taxon>Diphyllobothriidea</taxon>
        <taxon>Diphyllobothriidae</taxon>
        <taxon>Schistocephalus</taxon>
    </lineage>
</organism>
<comment type="function">
    <text evidence="4">Component of the eukaryotic translation initiation factor 3 (eIF-3) complex, which is involved in protein synthesis of a specialized repertoire of mRNAs and, together with other initiation factors, stimulates binding of mRNA and methionyl-tRNAi to the 40S ribosome. The eIF-3 complex specifically targets and initiates translation of a subset of mRNAs involved in cell proliferation.</text>
</comment>
<protein>
    <recommendedName>
        <fullName evidence="4">Eukaryotic translation initiation factor 3 subunit K</fullName>
        <shortName evidence="4">eIF3k</shortName>
    </recommendedName>
    <alternativeName>
        <fullName evidence="4">eIF-3 p25</fullName>
    </alternativeName>
</protein>
<dbReference type="Pfam" id="PF10075">
    <property type="entry name" value="CSN8_PSD8_EIF3K"/>
    <property type="match status" value="1"/>
</dbReference>
<comment type="subcellular location">
    <subcellularLocation>
        <location evidence="4">Cytoplasm</location>
    </subcellularLocation>
</comment>
<evidence type="ECO:0000259" key="5">
    <source>
        <dbReference type="PROSITE" id="PS50250"/>
    </source>
</evidence>
<dbReference type="PROSITE" id="PS50250">
    <property type="entry name" value="PCI"/>
    <property type="match status" value="1"/>
</dbReference>
<dbReference type="GO" id="GO:0006446">
    <property type="term" value="P:regulation of translational initiation"/>
    <property type="evidence" value="ECO:0007669"/>
    <property type="project" value="InterPro"/>
</dbReference>
<name>A0A183TJK8_SCHSO</name>